<reference evidence="6 7" key="1">
    <citation type="submission" date="2016-11" db="EMBL/GenBank/DDBJ databases">
        <authorList>
            <person name="Jaros S."/>
            <person name="Januszkiewicz K."/>
            <person name="Wedrychowicz H."/>
        </authorList>
    </citation>
    <scope>NUCLEOTIDE SEQUENCE [LARGE SCALE GENOMIC DNA]</scope>
    <source>
        <strain evidence="6 7">DSM 19022</strain>
    </source>
</reference>
<evidence type="ECO:0000256" key="1">
    <source>
        <dbReference type="ARBA" id="ARBA00022448"/>
    </source>
</evidence>
<feature type="domain" description="ABC transporter" evidence="5">
    <location>
        <begin position="260"/>
        <end position="505"/>
    </location>
</feature>
<evidence type="ECO:0000313" key="6">
    <source>
        <dbReference type="EMBL" id="SHI88835.1"/>
    </source>
</evidence>
<dbReference type="PROSITE" id="PS50893">
    <property type="entry name" value="ABC_TRANSPORTER_2"/>
    <property type="match status" value="2"/>
</dbReference>
<dbReference type="STRING" id="1122184.SAMN02745176_01693"/>
<keyword evidence="2" id="KW-0677">Repeat</keyword>
<evidence type="ECO:0000256" key="3">
    <source>
        <dbReference type="ARBA" id="ARBA00022741"/>
    </source>
</evidence>
<dbReference type="SMART" id="SM00382">
    <property type="entry name" value="AAA"/>
    <property type="match status" value="2"/>
</dbReference>
<dbReference type="CDD" id="cd03215">
    <property type="entry name" value="ABC_Carb_Monos_II"/>
    <property type="match status" value="1"/>
</dbReference>
<dbReference type="EMBL" id="FQZS01000010">
    <property type="protein sequence ID" value="SHI88835.1"/>
    <property type="molecule type" value="Genomic_DNA"/>
</dbReference>
<gene>
    <name evidence="6" type="ORF">SAMN02745176_01693</name>
</gene>
<name>A0A1M6ETS5_9FIRM</name>
<evidence type="ECO:0000313" key="7">
    <source>
        <dbReference type="Proteomes" id="UP000184442"/>
    </source>
</evidence>
<dbReference type="GO" id="GO:0005524">
    <property type="term" value="F:ATP binding"/>
    <property type="evidence" value="ECO:0007669"/>
    <property type="project" value="UniProtKB-KW"/>
</dbReference>
<keyword evidence="4 6" id="KW-0067">ATP-binding</keyword>
<dbReference type="GO" id="GO:0016887">
    <property type="term" value="F:ATP hydrolysis activity"/>
    <property type="evidence" value="ECO:0007669"/>
    <property type="project" value="InterPro"/>
</dbReference>
<keyword evidence="3" id="KW-0547">Nucleotide-binding</keyword>
<organism evidence="6 7">
    <name type="scientific">Lutispora thermophila DSM 19022</name>
    <dbReference type="NCBI Taxonomy" id="1122184"/>
    <lineage>
        <taxon>Bacteria</taxon>
        <taxon>Bacillati</taxon>
        <taxon>Bacillota</taxon>
        <taxon>Clostridia</taxon>
        <taxon>Lutisporales</taxon>
        <taxon>Lutisporaceae</taxon>
        <taxon>Lutispora</taxon>
    </lineage>
</organism>
<accession>A0A1M6ETS5</accession>
<dbReference type="RefSeq" id="WP_073025780.1">
    <property type="nucleotide sequence ID" value="NZ_FQZS01000010.1"/>
</dbReference>
<dbReference type="CDD" id="cd03216">
    <property type="entry name" value="ABC_Carb_Monos_I"/>
    <property type="match status" value="1"/>
</dbReference>
<dbReference type="Gene3D" id="3.40.50.300">
    <property type="entry name" value="P-loop containing nucleotide triphosphate hydrolases"/>
    <property type="match status" value="2"/>
</dbReference>
<keyword evidence="1" id="KW-0813">Transport</keyword>
<sequence length="511" mass="56877">MNSYEYILEMRNINKRFKNLVANDNITFRVRPGTVHALIGENGAGKSTLMNILTNIQTPDSGEIYIRGELVEFKNPLDAVRHGIGMVYQEFMTFQGMSVLDNIIVGFEQKNGMFIDYKESRRKVEEICKKYNFNIPLDALVNDLPIATLQQVEIIKVLYRNADIIILDEPTSVLTPQGVQGLLDAIRFLVKQGKTVIFITHKLKEVLEISDDITILKNGRVTGVLSAKETNELELARLMVGREVMLQINKPQCKTGDVVLIVSNLKVKDSAGVIRVKNASFKVHAGEIVGISGIAVSGQKALVEAIVGLSTAEKHGEIIFCGRNITDETIANRRKMGMGYIAQDRTGIGSNKEGTIWENAIMGYHRVKGFKRKHLLDFNDINAFTNKIIDEYAVKTQGIGDKIKTLSGGNIQKLIAGREFLQNQKLLIIEDPTRGIDVGSVEFIWNRIIQMAQVGVAVLLISHDLNEVMQLSDRILVMYNGSIIEHPNSKVLTEEQIGLMMLGGVIDEVGN</sequence>
<dbReference type="OrthoDB" id="9771863at2"/>
<proteinExistence type="predicted"/>
<dbReference type="SUPFAM" id="SSF52540">
    <property type="entry name" value="P-loop containing nucleoside triphosphate hydrolases"/>
    <property type="match status" value="2"/>
</dbReference>
<dbReference type="Pfam" id="PF00005">
    <property type="entry name" value="ABC_tran"/>
    <property type="match status" value="2"/>
</dbReference>
<dbReference type="InterPro" id="IPR003593">
    <property type="entry name" value="AAA+_ATPase"/>
</dbReference>
<dbReference type="InterPro" id="IPR003439">
    <property type="entry name" value="ABC_transporter-like_ATP-bd"/>
</dbReference>
<dbReference type="PANTHER" id="PTHR43790:SF9">
    <property type="entry name" value="GALACTOFURANOSE TRANSPORTER ATP-BINDING PROTEIN YTFR"/>
    <property type="match status" value="1"/>
</dbReference>
<dbReference type="PANTHER" id="PTHR43790">
    <property type="entry name" value="CARBOHYDRATE TRANSPORT ATP-BINDING PROTEIN MG119-RELATED"/>
    <property type="match status" value="1"/>
</dbReference>
<evidence type="ECO:0000256" key="4">
    <source>
        <dbReference type="ARBA" id="ARBA00022840"/>
    </source>
</evidence>
<keyword evidence="7" id="KW-1185">Reference proteome</keyword>
<dbReference type="Proteomes" id="UP000184442">
    <property type="component" value="Unassembled WGS sequence"/>
</dbReference>
<dbReference type="InterPro" id="IPR027417">
    <property type="entry name" value="P-loop_NTPase"/>
</dbReference>
<dbReference type="InterPro" id="IPR050107">
    <property type="entry name" value="ABC_carbohydrate_import_ATPase"/>
</dbReference>
<evidence type="ECO:0000259" key="5">
    <source>
        <dbReference type="PROSITE" id="PS50893"/>
    </source>
</evidence>
<feature type="domain" description="ABC transporter" evidence="5">
    <location>
        <begin position="8"/>
        <end position="243"/>
    </location>
</feature>
<dbReference type="AlphaFoldDB" id="A0A1M6ETS5"/>
<evidence type="ECO:0000256" key="2">
    <source>
        <dbReference type="ARBA" id="ARBA00022737"/>
    </source>
</evidence>
<protein>
    <submittedName>
        <fullName evidence="6">Nucleoside ABC transporter ATP-binding protein</fullName>
    </submittedName>
</protein>